<keyword evidence="1" id="KW-1185">Reference proteome</keyword>
<protein>
    <submittedName>
        <fullName evidence="2">Uncharacterized protein LOC111100944</fullName>
    </submittedName>
</protein>
<dbReference type="KEGG" id="cvn:111100944"/>
<name>A0A8B8ABI7_CRAVI</name>
<proteinExistence type="predicted"/>
<dbReference type="GeneID" id="111100944"/>
<reference evidence="2" key="1">
    <citation type="submission" date="2025-08" db="UniProtKB">
        <authorList>
            <consortium name="RefSeq"/>
        </authorList>
    </citation>
    <scope>IDENTIFICATION</scope>
    <source>
        <tissue evidence="2">Whole sample</tissue>
    </source>
</reference>
<sequence>MIDDIKHNQTANEEELMHLKNNIASLSSTQTVVLSRIAKFEDSVSFQSTCGFSRFAASVSYVKFPIMNFNVGGGFNNGTSVFTSPSDGYYVFFWFVPTCPSAIVKNGVDIQAPGNTAILYLDKFDQTYIKVTGCSIIGSGIFSGHKIK</sequence>
<evidence type="ECO:0000313" key="1">
    <source>
        <dbReference type="Proteomes" id="UP000694844"/>
    </source>
</evidence>
<organism evidence="1 2">
    <name type="scientific">Crassostrea virginica</name>
    <name type="common">Eastern oyster</name>
    <dbReference type="NCBI Taxonomy" id="6565"/>
    <lineage>
        <taxon>Eukaryota</taxon>
        <taxon>Metazoa</taxon>
        <taxon>Spiralia</taxon>
        <taxon>Lophotrochozoa</taxon>
        <taxon>Mollusca</taxon>
        <taxon>Bivalvia</taxon>
        <taxon>Autobranchia</taxon>
        <taxon>Pteriomorphia</taxon>
        <taxon>Ostreida</taxon>
        <taxon>Ostreoidea</taxon>
        <taxon>Ostreidae</taxon>
        <taxon>Crassostrea</taxon>
    </lineage>
</organism>
<dbReference type="AlphaFoldDB" id="A0A8B8ABI7"/>
<dbReference type="Gene3D" id="2.60.120.40">
    <property type="match status" value="1"/>
</dbReference>
<dbReference type="RefSeq" id="XP_022288837.1">
    <property type="nucleotide sequence ID" value="XM_022433129.1"/>
</dbReference>
<evidence type="ECO:0000313" key="2">
    <source>
        <dbReference type="RefSeq" id="XP_022288837.1"/>
    </source>
</evidence>
<gene>
    <name evidence="2" type="primary">LOC111100944</name>
</gene>
<dbReference type="SUPFAM" id="SSF49842">
    <property type="entry name" value="TNF-like"/>
    <property type="match status" value="1"/>
</dbReference>
<dbReference type="Proteomes" id="UP000694844">
    <property type="component" value="Chromosome 6"/>
</dbReference>
<accession>A0A8B8ABI7</accession>
<dbReference type="InterPro" id="IPR008983">
    <property type="entry name" value="Tumour_necrosis_fac-like_dom"/>
</dbReference>